<evidence type="ECO:0000313" key="3">
    <source>
        <dbReference type="Proteomes" id="UP001152803"/>
    </source>
</evidence>
<comment type="caution">
    <text evidence="2">The sequence shown here is derived from an EMBL/GenBank/DDBJ whole genome shotgun (WGS) entry which is preliminary data.</text>
</comment>
<protein>
    <submittedName>
        <fullName evidence="2">Uncharacterized protein</fullName>
    </submittedName>
</protein>
<gene>
    <name evidence="2" type="ORF">COCON_G00086820</name>
</gene>
<organism evidence="2 3">
    <name type="scientific">Conger conger</name>
    <name type="common">Conger eel</name>
    <name type="synonym">Muraena conger</name>
    <dbReference type="NCBI Taxonomy" id="82655"/>
    <lineage>
        <taxon>Eukaryota</taxon>
        <taxon>Metazoa</taxon>
        <taxon>Chordata</taxon>
        <taxon>Craniata</taxon>
        <taxon>Vertebrata</taxon>
        <taxon>Euteleostomi</taxon>
        <taxon>Actinopterygii</taxon>
        <taxon>Neopterygii</taxon>
        <taxon>Teleostei</taxon>
        <taxon>Anguilliformes</taxon>
        <taxon>Congridae</taxon>
        <taxon>Conger</taxon>
    </lineage>
</organism>
<evidence type="ECO:0000256" key="1">
    <source>
        <dbReference type="SAM" id="MobiDB-lite"/>
    </source>
</evidence>
<name>A0A9Q1I0A6_CONCO</name>
<evidence type="ECO:0000313" key="2">
    <source>
        <dbReference type="EMBL" id="KAJ8274057.1"/>
    </source>
</evidence>
<keyword evidence="3" id="KW-1185">Reference proteome</keyword>
<accession>A0A9Q1I0A6</accession>
<feature type="region of interest" description="Disordered" evidence="1">
    <location>
        <begin position="35"/>
        <end position="62"/>
    </location>
</feature>
<reference evidence="2" key="1">
    <citation type="journal article" date="2023" name="Science">
        <title>Genome structures resolve the early diversification of teleost fishes.</title>
        <authorList>
            <person name="Parey E."/>
            <person name="Louis A."/>
            <person name="Montfort J."/>
            <person name="Bouchez O."/>
            <person name="Roques C."/>
            <person name="Iampietro C."/>
            <person name="Lluch J."/>
            <person name="Castinel A."/>
            <person name="Donnadieu C."/>
            <person name="Desvignes T."/>
            <person name="Floi Bucao C."/>
            <person name="Jouanno E."/>
            <person name="Wen M."/>
            <person name="Mejri S."/>
            <person name="Dirks R."/>
            <person name="Jansen H."/>
            <person name="Henkel C."/>
            <person name="Chen W.J."/>
            <person name="Zahm M."/>
            <person name="Cabau C."/>
            <person name="Klopp C."/>
            <person name="Thompson A.W."/>
            <person name="Robinson-Rechavi M."/>
            <person name="Braasch I."/>
            <person name="Lecointre G."/>
            <person name="Bobe J."/>
            <person name="Postlethwait J.H."/>
            <person name="Berthelot C."/>
            <person name="Roest Crollius H."/>
            <person name="Guiguen Y."/>
        </authorList>
    </citation>
    <scope>NUCLEOTIDE SEQUENCE</scope>
    <source>
        <strain evidence="2">Concon-B</strain>
    </source>
</reference>
<sequence>MLAFACARESVPATSLTNLKSVAVVTGSGGVCGRDRDWPIGRGRAPSASDVMSPPAHLSPHSGFRSDVTVHSIAVATPRLSADQEVWLEHLETLVSMKTWLSNN</sequence>
<dbReference type="AlphaFoldDB" id="A0A9Q1I0A6"/>
<dbReference type="Proteomes" id="UP001152803">
    <property type="component" value="Unassembled WGS sequence"/>
</dbReference>
<proteinExistence type="predicted"/>
<dbReference type="EMBL" id="JAFJMO010000006">
    <property type="protein sequence ID" value="KAJ8274057.1"/>
    <property type="molecule type" value="Genomic_DNA"/>
</dbReference>